<dbReference type="PANTHER" id="PTHR46890:SF48">
    <property type="entry name" value="RNA-DIRECTED DNA POLYMERASE"/>
    <property type="match status" value="1"/>
</dbReference>
<keyword evidence="2" id="KW-0808">Transferase</keyword>
<dbReference type="InterPro" id="IPR000477">
    <property type="entry name" value="RT_dom"/>
</dbReference>
<evidence type="ECO:0000313" key="3">
    <source>
        <dbReference type="Proteomes" id="UP000325315"/>
    </source>
</evidence>
<dbReference type="Pfam" id="PF00078">
    <property type="entry name" value="RVT_1"/>
    <property type="match status" value="1"/>
</dbReference>
<reference evidence="3" key="1">
    <citation type="journal article" date="2019" name="Plant Biotechnol. J.">
        <title>Genome sequencing of the Australian wild diploid species Gossypium australe highlights disease resistance and delayed gland morphogenesis.</title>
        <authorList>
            <person name="Cai Y."/>
            <person name="Cai X."/>
            <person name="Wang Q."/>
            <person name="Wang P."/>
            <person name="Zhang Y."/>
            <person name="Cai C."/>
            <person name="Xu Y."/>
            <person name="Wang K."/>
            <person name="Zhou Z."/>
            <person name="Wang C."/>
            <person name="Geng S."/>
            <person name="Li B."/>
            <person name="Dong Q."/>
            <person name="Hou Y."/>
            <person name="Wang H."/>
            <person name="Ai P."/>
            <person name="Liu Z."/>
            <person name="Yi F."/>
            <person name="Sun M."/>
            <person name="An G."/>
            <person name="Cheng J."/>
            <person name="Zhang Y."/>
            <person name="Shi Q."/>
            <person name="Xie Y."/>
            <person name="Shi X."/>
            <person name="Chang Y."/>
            <person name="Huang F."/>
            <person name="Chen Y."/>
            <person name="Hong S."/>
            <person name="Mi L."/>
            <person name="Sun Q."/>
            <person name="Zhang L."/>
            <person name="Zhou B."/>
            <person name="Peng R."/>
            <person name="Zhang X."/>
            <person name="Liu F."/>
        </authorList>
    </citation>
    <scope>NUCLEOTIDE SEQUENCE [LARGE SCALE GENOMIC DNA]</scope>
    <source>
        <strain evidence="3">cv. PA1801</strain>
    </source>
</reference>
<dbReference type="InterPro" id="IPR043502">
    <property type="entry name" value="DNA/RNA_pol_sf"/>
</dbReference>
<evidence type="ECO:0000259" key="1">
    <source>
        <dbReference type="Pfam" id="PF00078"/>
    </source>
</evidence>
<evidence type="ECO:0000313" key="2">
    <source>
        <dbReference type="EMBL" id="KAA3473278.1"/>
    </source>
</evidence>
<keyword evidence="2" id="KW-0695">RNA-directed DNA polymerase</keyword>
<keyword evidence="3" id="KW-1185">Reference proteome</keyword>
<keyword evidence="2" id="KW-0548">Nucleotidyltransferase</keyword>
<protein>
    <submittedName>
        <fullName evidence="2">Reverse transcriptase</fullName>
    </submittedName>
</protein>
<accession>A0A5B6VWE7</accession>
<dbReference type="GO" id="GO:0003964">
    <property type="term" value="F:RNA-directed DNA polymerase activity"/>
    <property type="evidence" value="ECO:0007669"/>
    <property type="project" value="UniProtKB-KW"/>
</dbReference>
<dbReference type="EMBL" id="SMMG02000005">
    <property type="protein sequence ID" value="KAA3473278.1"/>
    <property type="molecule type" value="Genomic_DNA"/>
</dbReference>
<dbReference type="AlphaFoldDB" id="A0A5B6VWE7"/>
<dbReference type="InterPro" id="IPR052343">
    <property type="entry name" value="Retrotransposon-Effector_Assoc"/>
</dbReference>
<gene>
    <name evidence="2" type="ORF">EPI10_023672</name>
</gene>
<dbReference type="Proteomes" id="UP000325315">
    <property type="component" value="Unassembled WGS sequence"/>
</dbReference>
<feature type="domain" description="Reverse transcriptase" evidence="1">
    <location>
        <begin position="7"/>
        <end position="137"/>
    </location>
</feature>
<dbReference type="PANTHER" id="PTHR46890">
    <property type="entry name" value="NON-LTR RETROLELEMENT REVERSE TRANSCRIPTASE-LIKE PROTEIN-RELATED"/>
    <property type="match status" value="1"/>
</dbReference>
<dbReference type="SUPFAM" id="SSF56672">
    <property type="entry name" value="DNA/RNA polymerases"/>
    <property type="match status" value="1"/>
</dbReference>
<organism evidence="2 3">
    <name type="scientific">Gossypium australe</name>
    <dbReference type="NCBI Taxonomy" id="47621"/>
    <lineage>
        <taxon>Eukaryota</taxon>
        <taxon>Viridiplantae</taxon>
        <taxon>Streptophyta</taxon>
        <taxon>Embryophyta</taxon>
        <taxon>Tracheophyta</taxon>
        <taxon>Spermatophyta</taxon>
        <taxon>Magnoliopsida</taxon>
        <taxon>eudicotyledons</taxon>
        <taxon>Gunneridae</taxon>
        <taxon>Pentapetalae</taxon>
        <taxon>rosids</taxon>
        <taxon>malvids</taxon>
        <taxon>Malvales</taxon>
        <taxon>Malvaceae</taxon>
        <taxon>Malvoideae</taxon>
        <taxon>Gossypium</taxon>
    </lineage>
</organism>
<comment type="caution">
    <text evidence="2">The sequence shown here is derived from an EMBL/GenBank/DDBJ whole genome shotgun (WGS) entry which is preliminary data.</text>
</comment>
<sequence length="267" mass="30881">MPINMVQFRPINLCNAIYKIISKVVVNRFRRVLNYCIDETQEHSFEKRMEGSNGSFALKLDMRKVYDRVEWSFLEKMMLQLSFNKMDFSSDELCNYNILFSGGNEFRPIQGLRQGDPLSSYLFIICVEVFSSLLNMAKRDGLIYWARVGRSSLFITHLILFSEANMEGANAMKKVVSEYEEVLGQLWECIFGDREQVENIIGVRISSNLKKYPGLPTMDRELENTKTVIRWEGNFGGVMLKRIKAYIGANGVRCADKKRKGGWDIRS</sequence>
<proteinExistence type="predicted"/>
<name>A0A5B6VWE7_9ROSI</name>
<dbReference type="OrthoDB" id="1744687at2759"/>